<dbReference type="Proteomes" id="UP001617351">
    <property type="component" value="Unassembled WGS sequence"/>
</dbReference>
<evidence type="ECO:0000313" key="1">
    <source>
        <dbReference type="EMBL" id="MFJ2821776.1"/>
    </source>
</evidence>
<dbReference type="EMBL" id="JBIUYY010000004">
    <property type="protein sequence ID" value="MFJ2821776.1"/>
    <property type="molecule type" value="Genomic_DNA"/>
</dbReference>
<organism evidence="1 2">
    <name type="scientific">Streptomyces toxytricini</name>
    <name type="common">Actinomyces toxytricini</name>
    <dbReference type="NCBI Taxonomy" id="67369"/>
    <lineage>
        <taxon>Bacteria</taxon>
        <taxon>Bacillati</taxon>
        <taxon>Actinomycetota</taxon>
        <taxon>Actinomycetes</taxon>
        <taxon>Kitasatosporales</taxon>
        <taxon>Streptomycetaceae</taxon>
        <taxon>Streptomyces</taxon>
    </lineage>
</organism>
<sequence>MELLAEALSGSSAWDRTTALRFLQLFPDDVPELLDPLLDLSLSSGWAQLASEVIRAGRKEIDPSLLSDKVVANLPGSDAEDHLRIAAMLAHVEAWETLGLLIRMALQSADPEIRDVAQEFNESCGGMLR</sequence>
<accession>A0ABW8EEV3</accession>
<reference evidence="1 2" key="1">
    <citation type="submission" date="2024-10" db="EMBL/GenBank/DDBJ databases">
        <title>The Natural Products Discovery Center: Release of the First 8490 Sequenced Strains for Exploring Actinobacteria Biosynthetic Diversity.</title>
        <authorList>
            <person name="Kalkreuter E."/>
            <person name="Kautsar S.A."/>
            <person name="Yang D."/>
            <person name="Bader C.D."/>
            <person name="Teijaro C.N."/>
            <person name="Fluegel L."/>
            <person name="Davis C.M."/>
            <person name="Simpson J.R."/>
            <person name="Lauterbach L."/>
            <person name="Steele A.D."/>
            <person name="Gui C."/>
            <person name="Meng S."/>
            <person name="Li G."/>
            <person name="Viehrig K."/>
            <person name="Ye F."/>
            <person name="Su P."/>
            <person name="Kiefer A.F."/>
            <person name="Nichols A."/>
            <person name="Cepeda A.J."/>
            <person name="Yan W."/>
            <person name="Fan B."/>
            <person name="Jiang Y."/>
            <person name="Adhikari A."/>
            <person name="Zheng C.-J."/>
            <person name="Schuster L."/>
            <person name="Cowan T.M."/>
            <person name="Smanski M.J."/>
            <person name="Chevrette M.G."/>
            <person name="De Carvalho L.P.S."/>
            <person name="Shen B."/>
        </authorList>
    </citation>
    <scope>NUCLEOTIDE SEQUENCE [LARGE SCALE GENOMIC DNA]</scope>
    <source>
        <strain evidence="1 2">NPDC087220</strain>
    </source>
</reference>
<comment type="caution">
    <text evidence="1">The sequence shown here is derived from an EMBL/GenBank/DDBJ whole genome shotgun (WGS) entry which is preliminary data.</text>
</comment>
<protein>
    <recommendedName>
        <fullName evidence="3">HEAT repeat domain-containing protein</fullName>
    </recommendedName>
</protein>
<name>A0ABW8EEV3_STRT5</name>
<proteinExistence type="predicted"/>
<evidence type="ECO:0000313" key="2">
    <source>
        <dbReference type="Proteomes" id="UP001617351"/>
    </source>
</evidence>
<gene>
    <name evidence="1" type="ORF">ACIO7M_11735</name>
</gene>
<keyword evidence="2" id="KW-1185">Reference proteome</keyword>
<evidence type="ECO:0008006" key="3">
    <source>
        <dbReference type="Google" id="ProtNLM"/>
    </source>
</evidence>
<dbReference type="RefSeq" id="WP_402379955.1">
    <property type="nucleotide sequence ID" value="NZ_JBIUYY010000004.1"/>
</dbReference>